<dbReference type="EMBL" id="FWFK01000002">
    <property type="protein sequence ID" value="SLN27621.1"/>
    <property type="molecule type" value="Genomic_DNA"/>
</dbReference>
<dbReference type="InterPro" id="IPR038765">
    <property type="entry name" value="Papain-like_cys_pep_sf"/>
</dbReference>
<feature type="domain" description="Transglutaminase-like" evidence="1">
    <location>
        <begin position="157"/>
        <end position="217"/>
    </location>
</feature>
<gene>
    <name evidence="2" type="ORF">ROJ8625_01143</name>
</gene>
<accession>A0A1X6YRY1</accession>
<dbReference type="InterPro" id="IPR002931">
    <property type="entry name" value="Transglutaminase-like"/>
</dbReference>
<name>A0A1X6YRY1_9RHOB</name>
<keyword evidence="3" id="KW-1185">Reference proteome</keyword>
<evidence type="ECO:0000259" key="1">
    <source>
        <dbReference type="SMART" id="SM00460"/>
    </source>
</evidence>
<dbReference type="AlphaFoldDB" id="A0A1X6YRY1"/>
<dbReference type="Proteomes" id="UP000193570">
    <property type="component" value="Unassembled WGS sequence"/>
</dbReference>
<dbReference type="Gene3D" id="2.60.40.2250">
    <property type="match status" value="1"/>
</dbReference>
<evidence type="ECO:0000313" key="3">
    <source>
        <dbReference type="Proteomes" id="UP000193570"/>
    </source>
</evidence>
<dbReference type="OrthoDB" id="5438043at2"/>
<dbReference type="PANTHER" id="PTHR33490">
    <property type="entry name" value="BLR5614 PROTEIN-RELATED"/>
    <property type="match status" value="1"/>
</dbReference>
<organism evidence="2 3">
    <name type="scientific">Roseivivax jejudonensis</name>
    <dbReference type="NCBI Taxonomy" id="1529041"/>
    <lineage>
        <taxon>Bacteria</taxon>
        <taxon>Pseudomonadati</taxon>
        <taxon>Pseudomonadota</taxon>
        <taxon>Alphaproteobacteria</taxon>
        <taxon>Rhodobacterales</taxon>
        <taxon>Roseobacteraceae</taxon>
        <taxon>Roseivivax</taxon>
    </lineage>
</organism>
<proteinExistence type="predicted"/>
<dbReference type="Gene3D" id="3.10.620.30">
    <property type="match status" value="1"/>
</dbReference>
<dbReference type="RefSeq" id="WP_085790905.1">
    <property type="nucleotide sequence ID" value="NZ_FWFK01000002.1"/>
</dbReference>
<protein>
    <submittedName>
        <fullName evidence="2">Transglutaminase-like superfamily protein</fullName>
    </submittedName>
</protein>
<evidence type="ECO:0000313" key="2">
    <source>
        <dbReference type="EMBL" id="SLN27621.1"/>
    </source>
</evidence>
<dbReference type="SUPFAM" id="SSF54001">
    <property type="entry name" value="Cysteine proteinases"/>
    <property type="match status" value="1"/>
</dbReference>
<dbReference type="PANTHER" id="PTHR33490:SF12">
    <property type="entry name" value="BLL5557 PROTEIN"/>
    <property type="match status" value="1"/>
</dbReference>
<dbReference type="Pfam" id="PF01841">
    <property type="entry name" value="Transglut_core"/>
    <property type="match status" value="1"/>
</dbReference>
<sequence length="257" mass="27860">MTLVIDIALDYALSAPTDCLLQLRAAQMPDQSVPVETLDFGSLETWEGPAQDGVGTRIWCRPEGTLVCRYHAEVEIARKTPDIAGLPASAPADLPSEVVKYLFPSRYCPSDKFLSFVAQEFGAFSGGAKVAAMRDFVASNLTYVPGASTPETSALETFVTRQGVCRDFAHMLITLLRAGTIPARFVSAYGLNVTPPDFHAVVEVWLDGAWHLIDPSGMTVPWDLARISVGRDATDVAFLTTYGPAVLQHQSVRVNAR</sequence>
<dbReference type="SMART" id="SM00460">
    <property type="entry name" value="TGc"/>
    <property type="match status" value="1"/>
</dbReference>
<reference evidence="2 3" key="1">
    <citation type="submission" date="2017-03" db="EMBL/GenBank/DDBJ databases">
        <authorList>
            <person name="Afonso C.L."/>
            <person name="Miller P.J."/>
            <person name="Scott M.A."/>
            <person name="Spackman E."/>
            <person name="Goraichik I."/>
            <person name="Dimitrov K.M."/>
            <person name="Suarez D.L."/>
            <person name="Swayne D.E."/>
        </authorList>
    </citation>
    <scope>NUCLEOTIDE SEQUENCE [LARGE SCALE GENOMIC DNA]</scope>
    <source>
        <strain evidence="2 3">CECT 8625</strain>
    </source>
</reference>